<dbReference type="RefSeq" id="WP_081796557.1">
    <property type="nucleotide sequence ID" value="NZ_JAEMUK010000011.1"/>
</dbReference>
<dbReference type="AlphaFoldDB" id="A0A8I1KJP9"/>
<name>A0A8I1KJP9_9HYPH</name>
<dbReference type="Proteomes" id="UP000623250">
    <property type="component" value="Unassembled WGS sequence"/>
</dbReference>
<dbReference type="EMBL" id="JAEMUK010000011">
    <property type="protein sequence ID" value="MBJ7543191.1"/>
    <property type="molecule type" value="Genomic_DNA"/>
</dbReference>
<feature type="chain" id="PRO_5034230055" evidence="3">
    <location>
        <begin position="25"/>
        <end position="519"/>
    </location>
</feature>
<evidence type="ECO:0000259" key="4">
    <source>
        <dbReference type="Pfam" id="PF13458"/>
    </source>
</evidence>
<accession>A0A8I1KJP9</accession>
<evidence type="ECO:0000313" key="6">
    <source>
        <dbReference type="Proteomes" id="UP000623250"/>
    </source>
</evidence>
<comment type="similarity">
    <text evidence="1">Belongs to the leucine-binding protein family.</text>
</comment>
<dbReference type="PANTHER" id="PTHR47235:SF1">
    <property type="entry name" value="BLR6548 PROTEIN"/>
    <property type="match status" value="1"/>
</dbReference>
<reference evidence="5 6" key="1">
    <citation type="submission" date="2020-12" db="EMBL/GenBank/DDBJ databases">
        <title>Revised draft genomes of Rhodomicrobium vannielii ATCC 17100 and Rhodomicrobium udaipurense JA643.</title>
        <authorList>
            <person name="Conners E.M."/>
            <person name="Davenport E.J."/>
            <person name="Bose A."/>
        </authorList>
    </citation>
    <scope>NUCLEOTIDE SEQUENCE [LARGE SCALE GENOMIC DNA]</scope>
    <source>
        <strain evidence="5 6">JA643</strain>
    </source>
</reference>
<organism evidence="5 6">
    <name type="scientific">Rhodomicrobium udaipurense</name>
    <dbReference type="NCBI Taxonomy" id="1202716"/>
    <lineage>
        <taxon>Bacteria</taxon>
        <taxon>Pseudomonadati</taxon>
        <taxon>Pseudomonadota</taxon>
        <taxon>Alphaproteobacteria</taxon>
        <taxon>Hyphomicrobiales</taxon>
        <taxon>Hyphomicrobiaceae</taxon>
        <taxon>Rhodomicrobium</taxon>
    </lineage>
</organism>
<evidence type="ECO:0000256" key="1">
    <source>
        <dbReference type="ARBA" id="ARBA00010062"/>
    </source>
</evidence>
<dbReference type="InterPro" id="IPR028081">
    <property type="entry name" value="Leu-bd"/>
</dbReference>
<dbReference type="SUPFAM" id="SSF53822">
    <property type="entry name" value="Periplasmic binding protein-like I"/>
    <property type="match status" value="1"/>
</dbReference>
<dbReference type="Pfam" id="PF13458">
    <property type="entry name" value="Peripla_BP_6"/>
    <property type="match status" value="1"/>
</dbReference>
<evidence type="ECO:0000256" key="3">
    <source>
        <dbReference type="SAM" id="SignalP"/>
    </source>
</evidence>
<dbReference type="PANTHER" id="PTHR47235">
    <property type="entry name" value="BLR6548 PROTEIN"/>
    <property type="match status" value="1"/>
</dbReference>
<dbReference type="Gene3D" id="3.40.50.2300">
    <property type="match status" value="2"/>
</dbReference>
<dbReference type="InterPro" id="IPR028082">
    <property type="entry name" value="Peripla_BP_I"/>
</dbReference>
<feature type="domain" description="Leucine-binding protein" evidence="4">
    <location>
        <begin position="154"/>
        <end position="506"/>
    </location>
</feature>
<proteinExistence type="inferred from homology"/>
<protein>
    <submittedName>
        <fullName evidence="5">ABC transporter substrate-binding protein</fullName>
    </submittedName>
</protein>
<feature type="signal peptide" evidence="3">
    <location>
        <begin position="1"/>
        <end position="24"/>
    </location>
</feature>
<evidence type="ECO:0000256" key="2">
    <source>
        <dbReference type="ARBA" id="ARBA00022729"/>
    </source>
</evidence>
<keyword evidence="6" id="KW-1185">Reference proteome</keyword>
<comment type="caution">
    <text evidence="5">The sequence shown here is derived from an EMBL/GenBank/DDBJ whole genome shotgun (WGS) entry which is preliminary data.</text>
</comment>
<dbReference type="CDD" id="cd19978">
    <property type="entry name" value="PBP1_ABC_ligand_binding-like"/>
    <property type="match status" value="1"/>
</dbReference>
<evidence type="ECO:0000313" key="5">
    <source>
        <dbReference type="EMBL" id="MBJ7543191.1"/>
    </source>
</evidence>
<sequence>MNVRISKGLLGAFILASAFQPAWSAPRDDKGGVLRTLATRVGYVLGTAASCSNIAQSRVKAVADKFVDVVRTSAASEPESAAILASFKTSLAEGTKDLADKKTDCTAANRDLANLESASTPQANAAPVAVPFPPSVGVFAAQTVAVVRGVSDNEIRFGASLPFTGPNKDYGYQIRVGIETAFKKVNDEGGVHGRTLRLIAADDGYEPARTAETMKQLYENEQVFGFIGNFGTATAAVAAPYALERKALFYAGYSGASVLRRDPPDRYVFNYRASYAEETETVVRYLVKVKRLKPDQIAVFMQQDGFGEAGYAGVTKAMRALRGGDGGSILKMTYPRNSLDVEPAINLLKTAKTPIKAVVMVATYRAAAKFIEKSREAVPGLIYTNISAVGPIALRDELMLLGPKFASGVIVTEVVPAVEGYSSLILEYKSALSKYFKGESPDYVSLEYYVAAQIMIEALRRAGPQLDSEKLVEAFENMRDFDLGLGSPVSFSRSDHQGSHKVWGTVLGETGKYEPFDME</sequence>
<keyword evidence="2 3" id="KW-0732">Signal</keyword>
<gene>
    <name evidence="5" type="ORF">JDN41_06435</name>
</gene>